<evidence type="ECO:0000259" key="2">
    <source>
        <dbReference type="Pfam" id="PF07859"/>
    </source>
</evidence>
<sequence length="42" mass="4650">MADTVEAVVASVDYRLAPEHRLPAAYDDAIEALNFIRSSQDE</sequence>
<dbReference type="InterPro" id="IPR050466">
    <property type="entry name" value="Carboxylest/Gibb_receptor"/>
</dbReference>
<proteinExistence type="inferred from homology"/>
<dbReference type="SUPFAM" id="SSF53474">
    <property type="entry name" value="alpha/beta-Hydrolases"/>
    <property type="match status" value="1"/>
</dbReference>
<evidence type="ECO:0000313" key="3">
    <source>
        <dbReference type="EMBL" id="MCI41450.1"/>
    </source>
</evidence>
<accession>A0A392S0A5</accession>
<dbReference type="PANTHER" id="PTHR23024">
    <property type="entry name" value="ARYLACETAMIDE DEACETYLASE"/>
    <property type="match status" value="1"/>
</dbReference>
<dbReference type="InterPro" id="IPR013094">
    <property type="entry name" value="AB_hydrolase_3"/>
</dbReference>
<comment type="similarity">
    <text evidence="1">Belongs to the 'GDXG' lipolytic enzyme family.</text>
</comment>
<dbReference type="PANTHER" id="PTHR23024:SF654">
    <property type="entry name" value="RECEPTOR GID1, PUTATIVE-RELATED"/>
    <property type="match status" value="1"/>
</dbReference>
<comment type="caution">
    <text evidence="3">The sequence shown here is derived from an EMBL/GenBank/DDBJ whole genome shotgun (WGS) entry which is preliminary data.</text>
</comment>
<feature type="non-terminal residue" evidence="3">
    <location>
        <position position="42"/>
    </location>
</feature>
<organism evidence="3 4">
    <name type="scientific">Trifolium medium</name>
    <dbReference type="NCBI Taxonomy" id="97028"/>
    <lineage>
        <taxon>Eukaryota</taxon>
        <taxon>Viridiplantae</taxon>
        <taxon>Streptophyta</taxon>
        <taxon>Embryophyta</taxon>
        <taxon>Tracheophyta</taxon>
        <taxon>Spermatophyta</taxon>
        <taxon>Magnoliopsida</taxon>
        <taxon>eudicotyledons</taxon>
        <taxon>Gunneridae</taxon>
        <taxon>Pentapetalae</taxon>
        <taxon>rosids</taxon>
        <taxon>fabids</taxon>
        <taxon>Fabales</taxon>
        <taxon>Fabaceae</taxon>
        <taxon>Papilionoideae</taxon>
        <taxon>50 kb inversion clade</taxon>
        <taxon>NPAAA clade</taxon>
        <taxon>Hologalegina</taxon>
        <taxon>IRL clade</taxon>
        <taxon>Trifolieae</taxon>
        <taxon>Trifolium</taxon>
    </lineage>
</organism>
<dbReference type="GO" id="GO:0016787">
    <property type="term" value="F:hydrolase activity"/>
    <property type="evidence" value="ECO:0007669"/>
    <property type="project" value="InterPro"/>
</dbReference>
<dbReference type="EMBL" id="LXQA010292451">
    <property type="protein sequence ID" value="MCI41450.1"/>
    <property type="molecule type" value="Genomic_DNA"/>
</dbReference>
<feature type="domain" description="Alpha/beta hydrolase fold-3" evidence="2">
    <location>
        <begin position="1"/>
        <end position="40"/>
    </location>
</feature>
<reference evidence="3 4" key="1">
    <citation type="journal article" date="2018" name="Front. Plant Sci.">
        <title>Red Clover (Trifolium pratense) and Zigzag Clover (T. medium) - A Picture of Genomic Similarities and Differences.</title>
        <authorList>
            <person name="Dluhosova J."/>
            <person name="Istvanek J."/>
            <person name="Nedelnik J."/>
            <person name="Repkova J."/>
        </authorList>
    </citation>
    <scope>NUCLEOTIDE SEQUENCE [LARGE SCALE GENOMIC DNA]</scope>
    <source>
        <strain evidence="4">cv. 10/8</strain>
        <tissue evidence="3">Leaf</tissue>
    </source>
</reference>
<dbReference type="Pfam" id="PF07859">
    <property type="entry name" value="Abhydrolase_3"/>
    <property type="match status" value="1"/>
</dbReference>
<dbReference type="AlphaFoldDB" id="A0A392S0A5"/>
<dbReference type="InterPro" id="IPR029058">
    <property type="entry name" value="AB_hydrolase_fold"/>
</dbReference>
<name>A0A392S0A5_9FABA</name>
<protein>
    <submittedName>
        <fullName evidence="3">Carboxylesterase 1-like</fullName>
    </submittedName>
</protein>
<dbReference type="Gene3D" id="3.40.50.1820">
    <property type="entry name" value="alpha/beta hydrolase"/>
    <property type="match status" value="1"/>
</dbReference>
<keyword evidence="4" id="KW-1185">Reference proteome</keyword>
<evidence type="ECO:0000313" key="4">
    <source>
        <dbReference type="Proteomes" id="UP000265520"/>
    </source>
</evidence>
<dbReference type="Proteomes" id="UP000265520">
    <property type="component" value="Unassembled WGS sequence"/>
</dbReference>
<evidence type="ECO:0000256" key="1">
    <source>
        <dbReference type="ARBA" id="ARBA00010515"/>
    </source>
</evidence>